<sequence>MGERRMRGRGGAEEAGASSAWAPVLGLVGLSAASLAAFTAIGVASMGPQPRTVALDTSTVTTAPSAPGSSGGQDPAGDSSRSGDSPAALPPTATHRLDAGSWVKHGTPAIGTPLLAVGGGPAVGVGEIAAAPLFLPGSLGQLTQADVLAAGSRSVTEGSALAALQGTFLLGPQLAGVQVLASDAGVKAATTVRAGAAGSTSTVEATAVMAALAPVASTLVAAGAAPDTPLVAIAALAPGATDQTLTRQAVIAAAAVPSAAPTDTLAGVAAMARSAIEPADGSAVARTQAAPSTAPPAASSGASTGATAPTTSGGAPATGPSAATGSGATTGAGSTPGSTPAATPGRVAPRQAPPGLRLLGDGDRAGHCDHDTGHRHQRAGHQPPDGHADRRRPDDQHSSHHAGPHHDEGDPGADRPHPHGDGDADEHRRAGCPGPDAHQADRWWRPERLR</sequence>
<feature type="compositionally biased region" description="Polar residues" evidence="1">
    <location>
        <begin position="59"/>
        <end position="68"/>
    </location>
</feature>
<feature type="region of interest" description="Disordered" evidence="1">
    <location>
        <begin position="282"/>
        <end position="450"/>
    </location>
</feature>
<feature type="compositionally biased region" description="Basic and acidic residues" evidence="1">
    <location>
        <begin position="360"/>
        <end position="374"/>
    </location>
</feature>
<organism evidence="3 4">
    <name type="scientific">Arsenicicoccus piscis</name>
    <dbReference type="NCBI Taxonomy" id="673954"/>
    <lineage>
        <taxon>Bacteria</taxon>
        <taxon>Bacillati</taxon>
        <taxon>Actinomycetota</taxon>
        <taxon>Actinomycetes</taxon>
        <taxon>Micrococcales</taxon>
        <taxon>Intrasporangiaceae</taxon>
        <taxon>Arsenicicoccus</taxon>
    </lineage>
</organism>
<keyword evidence="2" id="KW-1133">Transmembrane helix</keyword>
<accession>A0ABQ6HU13</accession>
<name>A0ABQ6HU13_9MICO</name>
<dbReference type="RefSeq" id="WP_284284819.1">
    <property type="nucleotide sequence ID" value="NZ_BSUJ01000001.1"/>
</dbReference>
<evidence type="ECO:0008006" key="5">
    <source>
        <dbReference type="Google" id="ProtNLM"/>
    </source>
</evidence>
<keyword evidence="4" id="KW-1185">Reference proteome</keyword>
<evidence type="ECO:0000313" key="4">
    <source>
        <dbReference type="Proteomes" id="UP001157109"/>
    </source>
</evidence>
<feature type="compositionally biased region" description="Basic and acidic residues" evidence="1">
    <location>
        <begin position="438"/>
        <end position="450"/>
    </location>
</feature>
<evidence type="ECO:0000256" key="2">
    <source>
        <dbReference type="SAM" id="Phobius"/>
    </source>
</evidence>
<evidence type="ECO:0000256" key="1">
    <source>
        <dbReference type="SAM" id="MobiDB-lite"/>
    </source>
</evidence>
<feature type="compositionally biased region" description="Basic and acidic residues" evidence="1">
    <location>
        <begin position="384"/>
        <end position="429"/>
    </location>
</feature>
<dbReference type="Proteomes" id="UP001157109">
    <property type="component" value="Unassembled WGS sequence"/>
</dbReference>
<feature type="compositionally biased region" description="Low complexity" evidence="1">
    <location>
        <begin position="289"/>
        <end position="345"/>
    </location>
</feature>
<proteinExistence type="predicted"/>
<dbReference type="EMBL" id="BSUJ01000001">
    <property type="protein sequence ID" value="GMA21188.1"/>
    <property type="molecule type" value="Genomic_DNA"/>
</dbReference>
<gene>
    <name evidence="3" type="ORF">GCM10025862_32090</name>
</gene>
<comment type="caution">
    <text evidence="3">The sequence shown here is derived from an EMBL/GenBank/DDBJ whole genome shotgun (WGS) entry which is preliminary data.</text>
</comment>
<keyword evidence="2" id="KW-0812">Transmembrane</keyword>
<reference evidence="4" key="1">
    <citation type="journal article" date="2019" name="Int. J. Syst. Evol. Microbiol.">
        <title>The Global Catalogue of Microorganisms (GCM) 10K type strain sequencing project: providing services to taxonomists for standard genome sequencing and annotation.</title>
        <authorList>
            <consortium name="The Broad Institute Genomics Platform"/>
            <consortium name="The Broad Institute Genome Sequencing Center for Infectious Disease"/>
            <person name="Wu L."/>
            <person name="Ma J."/>
        </authorList>
    </citation>
    <scope>NUCLEOTIDE SEQUENCE [LARGE SCALE GENOMIC DNA]</scope>
    <source>
        <strain evidence="4">NBRC 105830</strain>
    </source>
</reference>
<feature type="region of interest" description="Disordered" evidence="1">
    <location>
        <begin position="59"/>
        <end position="94"/>
    </location>
</feature>
<protein>
    <recommendedName>
        <fullName evidence="5">SAF domain-containing protein</fullName>
    </recommendedName>
</protein>
<feature type="transmembrane region" description="Helical" evidence="2">
    <location>
        <begin position="21"/>
        <end position="44"/>
    </location>
</feature>
<evidence type="ECO:0000313" key="3">
    <source>
        <dbReference type="EMBL" id="GMA21188.1"/>
    </source>
</evidence>
<keyword evidence="2" id="KW-0472">Membrane</keyword>